<name>A0A8I3A7A0_9AGAM</name>
<comment type="caution">
    <text evidence="3">The sequence shown here is derived from an EMBL/GenBank/DDBJ whole genome shotgun (WGS) entry which is preliminary data.</text>
</comment>
<evidence type="ECO:0000313" key="3">
    <source>
        <dbReference type="EMBL" id="KAG6374408.1"/>
    </source>
</evidence>
<keyword evidence="4" id="KW-1185">Reference proteome</keyword>
<dbReference type="OrthoDB" id="6513042at2759"/>
<dbReference type="InterPro" id="IPR014001">
    <property type="entry name" value="Helicase_ATP-bd"/>
</dbReference>
<dbReference type="CDD" id="cd18808">
    <property type="entry name" value="SF1_C_Upf1"/>
    <property type="match status" value="1"/>
</dbReference>
<dbReference type="PANTHER" id="PTHR10887:SF495">
    <property type="entry name" value="HELICASE SENATAXIN ISOFORM X1-RELATED"/>
    <property type="match status" value="1"/>
</dbReference>
<dbReference type="SMART" id="SM00487">
    <property type="entry name" value="DEXDc"/>
    <property type="match status" value="1"/>
</dbReference>
<dbReference type="InterPro" id="IPR047187">
    <property type="entry name" value="SF1_C_Upf1"/>
</dbReference>
<comment type="catalytic activity">
    <reaction evidence="1">
        <text>ATP + H2O = ADP + phosphate + H(+)</text>
        <dbReference type="Rhea" id="RHEA:13065"/>
        <dbReference type="ChEBI" id="CHEBI:15377"/>
        <dbReference type="ChEBI" id="CHEBI:15378"/>
        <dbReference type="ChEBI" id="CHEBI:30616"/>
        <dbReference type="ChEBI" id="CHEBI:43474"/>
        <dbReference type="ChEBI" id="CHEBI:456216"/>
        <dbReference type="EC" id="3.6.4.12"/>
    </reaction>
    <physiologicalReaction direction="left-to-right" evidence="1">
        <dbReference type="Rhea" id="RHEA:13066"/>
    </physiologicalReaction>
</comment>
<gene>
    <name evidence="3" type="ORF">JVT61DRAFT_4445</name>
</gene>
<dbReference type="GO" id="GO:0016787">
    <property type="term" value="F:hydrolase activity"/>
    <property type="evidence" value="ECO:0007669"/>
    <property type="project" value="UniProtKB-KW"/>
</dbReference>
<keyword evidence="3" id="KW-0378">Hydrolase</keyword>
<dbReference type="EMBL" id="JAGFBS010000018">
    <property type="protein sequence ID" value="KAG6374408.1"/>
    <property type="molecule type" value="Genomic_DNA"/>
</dbReference>
<dbReference type="Pfam" id="PF13087">
    <property type="entry name" value="AAA_12"/>
    <property type="match status" value="1"/>
</dbReference>
<evidence type="ECO:0000313" key="4">
    <source>
        <dbReference type="Proteomes" id="UP000683000"/>
    </source>
</evidence>
<dbReference type="Pfam" id="PF13086">
    <property type="entry name" value="AAA_11"/>
    <property type="match status" value="1"/>
</dbReference>
<dbReference type="GO" id="GO:0003678">
    <property type="term" value="F:DNA helicase activity"/>
    <property type="evidence" value="ECO:0007669"/>
    <property type="project" value="UniProtKB-EC"/>
</dbReference>
<dbReference type="InterPro" id="IPR045055">
    <property type="entry name" value="DNA2/NAM7-like"/>
</dbReference>
<proteinExistence type="predicted"/>
<accession>A0A8I3A7A0</accession>
<dbReference type="InterPro" id="IPR041679">
    <property type="entry name" value="DNA2/NAM7-like_C"/>
</dbReference>
<evidence type="ECO:0000256" key="1">
    <source>
        <dbReference type="ARBA" id="ARBA00048432"/>
    </source>
</evidence>
<evidence type="ECO:0000259" key="2">
    <source>
        <dbReference type="SMART" id="SM00487"/>
    </source>
</evidence>
<organism evidence="3 4">
    <name type="scientific">Boletus reticuloceps</name>
    <dbReference type="NCBI Taxonomy" id="495285"/>
    <lineage>
        <taxon>Eukaryota</taxon>
        <taxon>Fungi</taxon>
        <taxon>Dikarya</taxon>
        <taxon>Basidiomycota</taxon>
        <taxon>Agaricomycotina</taxon>
        <taxon>Agaricomycetes</taxon>
        <taxon>Agaricomycetidae</taxon>
        <taxon>Boletales</taxon>
        <taxon>Boletineae</taxon>
        <taxon>Boletaceae</taxon>
        <taxon>Boletoideae</taxon>
        <taxon>Boletus</taxon>
    </lineage>
</organism>
<protein>
    <submittedName>
        <fullName evidence="3">P-loop containing nucleoside triphosphate hydrolase protein</fullName>
    </submittedName>
</protein>
<reference evidence="3" key="1">
    <citation type="submission" date="2021-03" db="EMBL/GenBank/DDBJ databases">
        <title>Evolutionary innovations through gain and loss of genes in the ectomycorrhizal Boletales.</title>
        <authorList>
            <person name="Wu G."/>
            <person name="Miyauchi S."/>
            <person name="Morin E."/>
            <person name="Yang Z.-L."/>
            <person name="Xu J."/>
            <person name="Martin F.M."/>
        </authorList>
    </citation>
    <scope>NUCLEOTIDE SEQUENCE</scope>
    <source>
        <strain evidence="3">BR01</strain>
    </source>
</reference>
<sequence length="810" mass="90252">MARKTSPKPPPDVPLSSTRVIHQNLVDAGSDGRLEVVFIKMAGLNEDHGDLRSLVERNEGRPLGLSGAYLPDGNLQVLAIADATTVLLIDFAGDKNNGRANSSDPSLTTQGRDYLRDHVLGRTCGFVYAFDIGPLALALWQSHGLRIKQAIDIQSAGSPMTRAPYQTIKLASDDKLNKDNITRTFNDFICQTPSDAARSPTTTPLAQRAWAAHYVAQLAFMEERLHQVLPVDTFRLTEVLLRFLTKSTVDSFRRDQLKPTEVTRSYSTSFDNGKKQLRAKADRFQNKIRENKNQTAQIHVSAHDGVGSFTVSARISSADGGIAQLQTDGLLAGKQVATITLMGRDDPTLAEVKRAQVILMILQGRISTDDADLNPWIQKIYLSPGEDFMWPAEWSQPTPSPVKLDPAKIPRPLNSSQKKAIRCMLDQTDSSRTTIVQGPPGTGKTTVIASYVLTAVSAGRSGIWLIAQSNVAVKNIAEKLADFGLTHWKLLVSDDFYVHWHEHLYTTIRANTISSGEFKDRLSELNNCPVVLCTLSMLSSNFLRVLGAFRRNPLHTIVIDEASQIEIGDYIPIFSNFTTIRKAIFIGDNMQYRMPPQIGDFIAQTVYPSESDSEDSPPLLKSSDQHPLANEGSLLCYFVNVPGQQISQGTSWKVSITVSVNLILLAFAFSLELGRVQGYYPACFHFPRPGEKFQDNHPYDAQRTLIEEELKKAELKWENKCFNVDSFQGNEEDYIVISLVRSRDLGFLEDKRRMNVMLSRCKRGMVIFTNKAYIEKFAGPGKSLIGELTHKWYEGEAWIEMGDLAKTHIV</sequence>
<dbReference type="AlphaFoldDB" id="A0A8I3A7A0"/>
<dbReference type="SUPFAM" id="SSF52540">
    <property type="entry name" value="P-loop containing nucleoside triphosphate hydrolases"/>
    <property type="match status" value="1"/>
</dbReference>
<dbReference type="InterPro" id="IPR027417">
    <property type="entry name" value="P-loop_NTPase"/>
</dbReference>
<dbReference type="Proteomes" id="UP000683000">
    <property type="component" value="Unassembled WGS sequence"/>
</dbReference>
<dbReference type="InterPro" id="IPR041677">
    <property type="entry name" value="DNA2/NAM7_AAA_11"/>
</dbReference>
<dbReference type="PANTHER" id="PTHR10887">
    <property type="entry name" value="DNA2/NAM7 HELICASE FAMILY"/>
    <property type="match status" value="1"/>
</dbReference>
<feature type="domain" description="Helicase ATP-binding" evidence="2">
    <location>
        <begin position="409"/>
        <end position="607"/>
    </location>
</feature>
<dbReference type="Gene3D" id="3.40.50.300">
    <property type="entry name" value="P-loop containing nucleotide triphosphate hydrolases"/>
    <property type="match status" value="3"/>
</dbReference>